<evidence type="ECO:0000256" key="1">
    <source>
        <dbReference type="ARBA" id="ARBA00004606"/>
    </source>
</evidence>
<comment type="similarity">
    <text evidence="2">Belongs to the GOLM family.</text>
</comment>
<dbReference type="STRING" id="7897.ENSLACP00000011725"/>
<gene>
    <name evidence="13" type="primary">GOLM2</name>
</gene>
<dbReference type="OMA" id="XRFFDEN"/>
<dbReference type="AlphaFoldDB" id="H3AQ04"/>
<feature type="coiled-coil region" evidence="10">
    <location>
        <begin position="39"/>
        <end position="157"/>
    </location>
</feature>
<keyword evidence="5" id="KW-0735">Signal-anchor</keyword>
<keyword evidence="6 12" id="KW-1133">Transmembrane helix</keyword>
<dbReference type="PANTHER" id="PTHR15896">
    <property type="entry name" value="GOLGI PHOSPHOPROTEIN 2/GP73-RELATED"/>
    <property type="match status" value="1"/>
</dbReference>
<dbReference type="Gene3D" id="1.10.287.1490">
    <property type="match status" value="1"/>
</dbReference>
<dbReference type="EMBL" id="AFYH01104513">
    <property type="status" value="NOT_ANNOTATED_CDS"/>
    <property type="molecule type" value="Genomic_DNA"/>
</dbReference>
<dbReference type="FunCoup" id="H3AQ04">
    <property type="interactions" value="1280"/>
</dbReference>
<proteinExistence type="inferred from homology"/>
<protein>
    <recommendedName>
        <fullName evidence="3">Protein GOLM2</fullName>
    </recommendedName>
    <alternativeName>
        <fullName evidence="9">Golgi membrane protein 2</fullName>
    </alternativeName>
</protein>
<keyword evidence="8 12" id="KW-0472">Membrane</keyword>
<dbReference type="InParanoid" id="H3AQ04"/>
<evidence type="ECO:0000256" key="7">
    <source>
        <dbReference type="ARBA" id="ARBA00023054"/>
    </source>
</evidence>
<reference evidence="13" key="3">
    <citation type="submission" date="2025-09" db="UniProtKB">
        <authorList>
            <consortium name="Ensembl"/>
        </authorList>
    </citation>
    <scope>IDENTIFICATION</scope>
</reference>
<evidence type="ECO:0000256" key="8">
    <source>
        <dbReference type="ARBA" id="ARBA00023136"/>
    </source>
</evidence>
<organism evidence="13 14">
    <name type="scientific">Latimeria chalumnae</name>
    <name type="common">Coelacanth</name>
    <dbReference type="NCBI Taxonomy" id="7897"/>
    <lineage>
        <taxon>Eukaryota</taxon>
        <taxon>Metazoa</taxon>
        <taxon>Chordata</taxon>
        <taxon>Craniata</taxon>
        <taxon>Vertebrata</taxon>
        <taxon>Euteleostomi</taxon>
        <taxon>Coelacanthiformes</taxon>
        <taxon>Coelacanthidae</taxon>
        <taxon>Latimeria</taxon>
    </lineage>
</organism>
<evidence type="ECO:0000256" key="10">
    <source>
        <dbReference type="SAM" id="Coils"/>
    </source>
</evidence>
<feature type="region of interest" description="Disordered" evidence="11">
    <location>
        <begin position="359"/>
        <end position="442"/>
    </location>
</feature>
<evidence type="ECO:0000256" key="6">
    <source>
        <dbReference type="ARBA" id="ARBA00022989"/>
    </source>
</evidence>
<feature type="transmembrane region" description="Helical" evidence="12">
    <location>
        <begin position="12"/>
        <end position="33"/>
    </location>
</feature>
<dbReference type="Proteomes" id="UP000008672">
    <property type="component" value="Unassembled WGS sequence"/>
</dbReference>
<dbReference type="EMBL" id="AFYH01104509">
    <property type="status" value="NOT_ANNOTATED_CDS"/>
    <property type="molecule type" value="Genomic_DNA"/>
</dbReference>
<evidence type="ECO:0000313" key="14">
    <source>
        <dbReference type="Proteomes" id="UP000008672"/>
    </source>
</evidence>
<dbReference type="GO" id="GO:0016020">
    <property type="term" value="C:membrane"/>
    <property type="evidence" value="ECO:0007669"/>
    <property type="project" value="UniProtKB-SubCell"/>
</dbReference>
<dbReference type="EMBL" id="AFYH01104511">
    <property type="status" value="NOT_ANNOTATED_CDS"/>
    <property type="molecule type" value="Genomic_DNA"/>
</dbReference>
<feature type="compositionally biased region" description="Acidic residues" evidence="11">
    <location>
        <begin position="403"/>
        <end position="422"/>
    </location>
</feature>
<evidence type="ECO:0000256" key="12">
    <source>
        <dbReference type="SAM" id="Phobius"/>
    </source>
</evidence>
<dbReference type="InterPro" id="IPR026139">
    <property type="entry name" value="GOLM1/CASC4"/>
</dbReference>
<dbReference type="EMBL" id="AFYH01104514">
    <property type="status" value="NOT_ANNOTATED_CDS"/>
    <property type="molecule type" value="Genomic_DNA"/>
</dbReference>
<keyword evidence="14" id="KW-1185">Reference proteome</keyword>
<reference evidence="14" key="1">
    <citation type="submission" date="2011-08" db="EMBL/GenBank/DDBJ databases">
        <title>The draft genome of Latimeria chalumnae.</title>
        <authorList>
            <person name="Di Palma F."/>
            <person name="Alfoldi J."/>
            <person name="Johnson J."/>
            <person name="Berlin A."/>
            <person name="Gnerre S."/>
            <person name="Jaffe D."/>
            <person name="MacCallum I."/>
            <person name="Young S."/>
            <person name="Walker B.J."/>
            <person name="Lander E."/>
            <person name="Lindblad-Toh K."/>
        </authorList>
    </citation>
    <scope>NUCLEOTIDE SEQUENCE [LARGE SCALE GENOMIC DNA]</scope>
    <source>
        <strain evidence="14">Wild caught</strain>
    </source>
</reference>
<keyword evidence="4 12" id="KW-0812">Transmembrane</keyword>
<evidence type="ECO:0000256" key="11">
    <source>
        <dbReference type="SAM" id="MobiDB-lite"/>
    </source>
</evidence>
<dbReference type="PANTHER" id="PTHR15896:SF7">
    <property type="entry name" value="PROTEIN GOLM2"/>
    <property type="match status" value="1"/>
</dbReference>
<dbReference type="GeneTree" id="ENSGT00530000063675"/>
<name>H3AQ04_LATCH</name>
<accession>H3AQ04</accession>
<sequence>MVGFGANRRGGRLPSFIFIALLMVIAILSFNYWTVSSKNSRLQDEMVVLQTQVKRTETARGRLEKRNSELMVQVDTHKKQIDQKEGEYNNLGNQLQSKEALIRKCEQEKGRIQNSVSDQLAEIRRLQDQLGEMQQEIMRQENHLQEYKKNCTFLEKKLEYESLQCGQQITELKEQYEEKLKNIAGFYLQSQRRDSTKLNKHKTEEKSVHVAKTDGDVGKAANKFIKNDEPLLGNIKGGKEGTGKVKPGGDAGMPGIEDNEGVKVEDGPVALQKPTVSNQKKEFQPPVTQPAKAFPPKQGMKVNQPLENQPPKQIAPGQHGRMPANRGPVPAQGQANQVENVGPVGVKAQEDRAGYLHKLKQSRFFDENESPVDPQHGSKVADYNGDDGNVGEYEADKQAELAYNEEEDGDGGEEDVQDDEERDMQVDKPGLYGKNHIANDIL</sequence>
<evidence type="ECO:0000256" key="3">
    <source>
        <dbReference type="ARBA" id="ARBA00016211"/>
    </source>
</evidence>
<dbReference type="Bgee" id="ENSLACG00000010322">
    <property type="expression patterns" value="Expressed in muscle tissue and 6 other cell types or tissues"/>
</dbReference>
<dbReference type="HOGENOM" id="CLU_052047_1_0_1"/>
<keyword evidence="7 10" id="KW-0175">Coiled coil</keyword>
<evidence type="ECO:0000256" key="5">
    <source>
        <dbReference type="ARBA" id="ARBA00022968"/>
    </source>
</evidence>
<evidence type="ECO:0000256" key="9">
    <source>
        <dbReference type="ARBA" id="ARBA00030486"/>
    </source>
</evidence>
<dbReference type="Ensembl" id="ENSLACT00000011814.1">
    <property type="protein sequence ID" value="ENSLACP00000011725.1"/>
    <property type="gene ID" value="ENSLACG00000010322.1"/>
</dbReference>
<comment type="subcellular location">
    <subcellularLocation>
        <location evidence="1">Membrane</location>
        <topology evidence="1">Single-pass type II membrane protein</topology>
    </subcellularLocation>
</comment>
<dbReference type="PRINTS" id="PR02084">
    <property type="entry name" value="GOLM1CASC4"/>
</dbReference>
<dbReference type="eggNOG" id="ENOG502QTYH">
    <property type="taxonomic scope" value="Eukaryota"/>
</dbReference>
<evidence type="ECO:0000313" key="13">
    <source>
        <dbReference type="Ensembl" id="ENSLACP00000011725.1"/>
    </source>
</evidence>
<dbReference type="EMBL" id="AFYH01104510">
    <property type="status" value="NOT_ANNOTATED_CDS"/>
    <property type="molecule type" value="Genomic_DNA"/>
</dbReference>
<evidence type="ECO:0000256" key="4">
    <source>
        <dbReference type="ARBA" id="ARBA00022692"/>
    </source>
</evidence>
<dbReference type="EMBL" id="AFYH01104512">
    <property type="status" value="NOT_ANNOTATED_CDS"/>
    <property type="molecule type" value="Genomic_DNA"/>
</dbReference>
<feature type="region of interest" description="Disordered" evidence="11">
    <location>
        <begin position="235"/>
        <end position="346"/>
    </location>
</feature>
<reference evidence="13" key="2">
    <citation type="submission" date="2025-08" db="UniProtKB">
        <authorList>
            <consortium name="Ensembl"/>
        </authorList>
    </citation>
    <scope>IDENTIFICATION</scope>
</reference>
<evidence type="ECO:0000256" key="2">
    <source>
        <dbReference type="ARBA" id="ARBA00007474"/>
    </source>
</evidence>